<dbReference type="Proteomes" id="UP001183619">
    <property type="component" value="Unassembled WGS sequence"/>
</dbReference>
<dbReference type="RefSeq" id="WP_277104669.1">
    <property type="nucleotide sequence ID" value="NZ_BAAAJS010000081.1"/>
</dbReference>
<sequence>MDKEIDFNAIATYARNAAHQLREIALFLENIDALDGDAVSNWEGMGTRFFFEERSSLLDIADVLDGELAQKANPDFS</sequence>
<protein>
    <recommendedName>
        <fullName evidence="3">WXG100 family type VII secretion target</fullName>
    </recommendedName>
</protein>
<evidence type="ECO:0008006" key="3">
    <source>
        <dbReference type="Google" id="ProtNLM"/>
    </source>
</evidence>
<evidence type="ECO:0000313" key="2">
    <source>
        <dbReference type="Proteomes" id="UP001183619"/>
    </source>
</evidence>
<name>A0ABU2BC42_9CORY</name>
<dbReference type="EMBL" id="JAVDYF010000001">
    <property type="protein sequence ID" value="MDR7356185.1"/>
    <property type="molecule type" value="Genomic_DNA"/>
</dbReference>
<evidence type="ECO:0000313" key="1">
    <source>
        <dbReference type="EMBL" id="MDR7356185.1"/>
    </source>
</evidence>
<reference evidence="1 2" key="1">
    <citation type="submission" date="2023-07" db="EMBL/GenBank/DDBJ databases">
        <title>Sequencing the genomes of 1000 actinobacteria strains.</title>
        <authorList>
            <person name="Klenk H.-P."/>
        </authorList>
    </citation>
    <scope>NUCLEOTIDE SEQUENCE [LARGE SCALE GENOMIC DNA]</scope>
    <source>
        <strain evidence="1 2">DSM 44508</strain>
    </source>
</reference>
<organism evidence="1 2">
    <name type="scientific">Corynebacterium felinum</name>
    <dbReference type="NCBI Taxonomy" id="131318"/>
    <lineage>
        <taxon>Bacteria</taxon>
        <taxon>Bacillati</taxon>
        <taxon>Actinomycetota</taxon>
        <taxon>Actinomycetes</taxon>
        <taxon>Mycobacteriales</taxon>
        <taxon>Corynebacteriaceae</taxon>
        <taxon>Corynebacterium</taxon>
    </lineage>
</organism>
<comment type="caution">
    <text evidence="1">The sequence shown here is derived from an EMBL/GenBank/DDBJ whole genome shotgun (WGS) entry which is preliminary data.</text>
</comment>
<keyword evidence="2" id="KW-1185">Reference proteome</keyword>
<gene>
    <name evidence="1" type="ORF">J2S37_002723</name>
</gene>
<proteinExistence type="predicted"/>
<accession>A0ABU2BC42</accession>